<keyword evidence="6" id="KW-1185">Reference proteome</keyword>
<dbReference type="SUPFAM" id="SSF53335">
    <property type="entry name" value="S-adenosyl-L-methionine-dependent methyltransferases"/>
    <property type="match status" value="1"/>
</dbReference>
<proteinExistence type="predicted"/>
<dbReference type="PANTHER" id="PTHR43861">
    <property type="entry name" value="TRANS-ACONITATE 2-METHYLTRANSFERASE-RELATED"/>
    <property type="match status" value="1"/>
</dbReference>
<feature type="compositionally biased region" description="Polar residues" evidence="3">
    <location>
        <begin position="27"/>
        <end position="42"/>
    </location>
</feature>
<feature type="domain" description="Methyltransferase" evidence="4">
    <location>
        <begin position="79"/>
        <end position="178"/>
    </location>
</feature>
<dbReference type="EMBL" id="JAFEKC020000003">
    <property type="protein sequence ID" value="KAK0515930.1"/>
    <property type="molecule type" value="Genomic_DNA"/>
</dbReference>
<keyword evidence="2" id="KW-0808">Transferase</keyword>
<reference evidence="5" key="1">
    <citation type="submission" date="2023-03" db="EMBL/GenBank/DDBJ databases">
        <title>Complete genome of Cladonia borealis.</title>
        <authorList>
            <person name="Park H."/>
        </authorList>
    </citation>
    <scope>NUCLEOTIDE SEQUENCE</scope>
    <source>
        <strain evidence="5">ANT050790</strain>
    </source>
</reference>
<dbReference type="Proteomes" id="UP001166286">
    <property type="component" value="Unassembled WGS sequence"/>
</dbReference>
<protein>
    <recommendedName>
        <fullName evidence="4">Methyltransferase domain-containing protein</fullName>
    </recommendedName>
</protein>
<sequence>MAAEQRKSSDKSDSNGNSIHSKLDGQESLSHTNDPSTKASQSKPKDHWTHSAYNASASFVPLLTTEILQWLNPQPTDTILDLGCGDGVLTAKIADMCSSIDGFDASADLLESAQNSYNTVPNVTWRMVDCRYLETSKELEHGRYNKVFSNAALHWILRDPSTRMSVLRGAYKALRPGGAFVFEMGGAGNVEGVHAALLAALKHQGVSIEEAREACPWYFPSENLMKNMLEEVGFTVQKSKAEYRPTELMTGKAGGLEGWVRLMGAQFLEVLPTEEKRAAVVKEVCDVLKTVIMHEEDGSMWLGYVRLKMVAQK</sequence>
<dbReference type="InterPro" id="IPR041698">
    <property type="entry name" value="Methyltransf_25"/>
</dbReference>
<dbReference type="GO" id="GO:0032259">
    <property type="term" value="P:methylation"/>
    <property type="evidence" value="ECO:0007669"/>
    <property type="project" value="UniProtKB-KW"/>
</dbReference>
<gene>
    <name evidence="5" type="ORF">JMJ35_001964</name>
</gene>
<dbReference type="Gene3D" id="3.40.50.150">
    <property type="entry name" value="Vaccinia Virus protein VP39"/>
    <property type="match status" value="1"/>
</dbReference>
<dbReference type="Pfam" id="PF13649">
    <property type="entry name" value="Methyltransf_25"/>
    <property type="match status" value="1"/>
</dbReference>
<dbReference type="CDD" id="cd02440">
    <property type="entry name" value="AdoMet_MTases"/>
    <property type="match status" value="1"/>
</dbReference>
<evidence type="ECO:0000259" key="4">
    <source>
        <dbReference type="Pfam" id="PF13649"/>
    </source>
</evidence>
<dbReference type="GO" id="GO:0008168">
    <property type="term" value="F:methyltransferase activity"/>
    <property type="evidence" value="ECO:0007669"/>
    <property type="project" value="UniProtKB-KW"/>
</dbReference>
<feature type="compositionally biased region" description="Basic and acidic residues" evidence="3">
    <location>
        <begin position="1"/>
        <end position="13"/>
    </location>
</feature>
<evidence type="ECO:0000256" key="2">
    <source>
        <dbReference type="ARBA" id="ARBA00022679"/>
    </source>
</evidence>
<feature type="region of interest" description="Disordered" evidence="3">
    <location>
        <begin position="1"/>
        <end position="48"/>
    </location>
</feature>
<dbReference type="AlphaFoldDB" id="A0AA39R8X9"/>
<evidence type="ECO:0000313" key="6">
    <source>
        <dbReference type="Proteomes" id="UP001166286"/>
    </source>
</evidence>
<evidence type="ECO:0000256" key="1">
    <source>
        <dbReference type="ARBA" id="ARBA00022603"/>
    </source>
</evidence>
<accession>A0AA39R8X9</accession>
<keyword evidence="1" id="KW-0489">Methyltransferase</keyword>
<evidence type="ECO:0000313" key="5">
    <source>
        <dbReference type="EMBL" id="KAK0515930.1"/>
    </source>
</evidence>
<name>A0AA39R8X9_9LECA</name>
<organism evidence="5 6">
    <name type="scientific">Cladonia borealis</name>
    <dbReference type="NCBI Taxonomy" id="184061"/>
    <lineage>
        <taxon>Eukaryota</taxon>
        <taxon>Fungi</taxon>
        <taxon>Dikarya</taxon>
        <taxon>Ascomycota</taxon>
        <taxon>Pezizomycotina</taxon>
        <taxon>Lecanoromycetes</taxon>
        <taxon>OSLEUM clade</taxon>
        <taxon>Lecanoromycetidae</taxon>
        <taxon>Lecanorales</taxon>
        <taxon>Lecanorineae</taxon>
        <taxon>Cladoniaceae</taxon>
        <taxon>Cladonia</taxon>
    </lineage>
</organism>
<evidence type="ECO:0000256" key="3">
    <source>
        <dbReference type="SAM" id="MobiDB-lite"/>
    </source>
</evidence>
<dbReference type="PANTHER" id="PTHR43861:SF1">
    <property type="entry name" value="TRANS-ACONITATE 2-METHYLTRANSFERASE"/>
    <property type="match status" value="1"/>
</dbReference>
<dbReference type="InterPro" id="IPR029063">
    <property type="entry name" value="SAM-dependent_MTases_sf"/>
</dbReference>
<comment type="caution">
    <text evidence="5">The sequence shown here is derived from an EMBL/GenBank/DDBJ whole genome shotgun (WGS) entry which is preliminary data.</text>
</comment>